<sequence>MDAAMREAVKQAAKDAETAAIRRMRAVADAESFVQPWVGHLALAQDSAEAVYRAALSTLGIALDGIHPSAFRAILEAQPKPGLQRARVAMDAASMKSFAERYPHANGIKQLG</sequence>
<accession>A0A656QH44</accession>
<name>A0A656QH44_9BURK</name>
<organism evidence="1 2">
    <name type="scientific">Caballeronia zhejiangensis</name>
    <dbReference type="NCBI Taxonomy" id="871203"/>
    <lineage>
        <taxon>Bacteria</taxon>
        <taxon>Pseudomonadati</taxon>
        <taxon>Pseudomonadota</taxon>
        <taxon>Betaproteobacteria</taxon>
        <taxon>Burkholderiales</taxon>
        <taxon>Burkholderiaceae</taxon>
        <taxon>Caballeronia</taxon>
    </lineage>
</organism>
<reference evidence="1 2" key="1">
    <citation type="submission" date="2014-03" db="EMBL/GenBank/DDBJ databases">
        <title>Draft Genome Sequences of Four Burkholderia Strains.</title>
        <authorList>
            <person name="Liu X.Y."/>
            <person name="Li C.X."/>
            <person name="Xu J.H."/>
        </authorList>
    </citation>
    <scope>NUCLEOTIDE SEQUENCE [LARGE SCALE GENOMIC DNA]</scope>
    <source>
        <strain evidence="1 2">OP-1</strain>
    </source>
</reference>
<comment type="caution">
    <text evidence="1">The sequence shown here is derived from an EMBL/GenBank/DDBJ whole genome shotgun (WGS) entry which is preliminary data.</text>
</comment>
<gene>
    <name evidence="1" type="ORF">BG60_22735</name>
</gene>
<dbReference type="RefSeq" id="WP_034473615.1">
    <property type="nucleotide sequence ID" value="NZ_JFHD01000033.1"/>
</dbReference>
<proteinExistence type="predicted"/>
<dbReference type="AlphaFoldDB" id="A0A656QH44"/>
<evidence type="ECO:0000313" key="1">
    <source>
        <dbReference type="EMBL" id="KDR26584.1"/>
    </source>
</evidence>
<evidence type="ECO:0000313" key="2">
    <source>
        <dbReference type="Proteomes" id="UP000027451"/>
    </source>
</evidence>
<protein>
    <submittedName>
        <fullName evidence="1">Uncharacterized protein</fullName>
    </submittedName>
</protein>
<dbReference type="EMBL" id="JFHD01000033">
    <property type="protein sequence ID" value="KDR26584.1"/>
    <property type="molecule type" value="Genomic_DNA"/>
</dbReference>
<dbReference type="Proteomes" id="UP000027451">
    <property type="component" value="Unassembled WGS sequence"/>
</dbReference>
<keyword evidence="2" id="KW-1185">Reference proteome</keyword>